<accession>A0A7J6RIG7</accession>
<gene>
    <name evidence="3" type="ORF">FOZ62_006635</name>
    <name evidence="2" type="ORF">FOZ63_003218</name>
</gene>
<reference evidence="4 5" key="1">
    <citation type="submission" date="2020-04" db="EMBL/GenBank/DDBJ databases">
        <title>Perkinsus olseni comparative genomics.</title>
        <authorList>
            <person name="Bogema D.R."/>
        </authorList>
    </citation>
    <scope>NUCLEOTIDE SEQUENCE [LARGE SCALE GENOMIC DNA]</scope>
    <source>
        <strain evidence="3">ATCC PRA-205</strain>
        <strain evidence="2 4">ATCC PRA-207</strain>
    </source>
</reference>
<comment type="caution">
    <text evidence="2">The sequence shown here is derived from an EMBL/GenBank/DDBJ whole genome shotgun (WGS) entry which is preliminary data.</text>
</comment>
<feature type="compositionally biased region" description="Polar residues" evidence="1">
    <location>
        <begin position="235"/>
        <end position="248"/>
    </location>
</feature>
<keyword evidence="4" id="KW-1185">Reference proteome</keyword>
<dbReference type="EMBL" id="JABANM010011804">
    <property type="protein sequence ID" value="KAF4737061.1"/>
    <property type="molecule type" value="Genomic_DNA"/>
</dbReference>
<dbReference type="AlphaFoldDB" id="A0A7J6RIG7"/>
<dbReference type="EMBL" id="JABANO010025638">
    <property type="protein sequence ID" value="KAF4719886.1"/>
    <property type="molecule type" value="Genomic_DNA"/>
</dbReference>
<evidence type="ECO:0000313" key="5">
    <source>
        <dbReference type="Proteomes" id="UP000574390"/>
    </source>
</evidence>
<feature type="region of interest" description="Disordered" evidence="1">
    <location>
        <begin position="192"/>
        <end position="253"/>
    </location>
</feature>
<sequence>MTHMDSKPEIVASKIGQETKNRPAAVRPRVPPLDVRNVSREVYSEQMSSRVAKQLLTFKEETPSVCSSTSSSTPCVSARVDGRDSLYRGGRRHLTDPGTQRRVTSSRRRFVSADSARQEMLRSMPRCEHVPKVASIADIGWSPTGRSMSARGRHEDSAVVRPDQDTLIPLKVRGESPVRYAARTFKSSLEKWTGSAAATQSDTPRSVRGSSVVRSFRDRDRISRIPIGARGGNSEIGSPRSTASTPRTYRSRALGSSHELLEALGNDRSAMQTSVETSRARTRACSASMRDFTPTNLRCHHSPLCRRDSIIAGRPPPKAWNAGLGRKLFS</sequence>
<dbReference type="Proteomes" id="UP000574390">
    <property type="component" value="Unassembled WGS sequence"/>
</dbReference>
<evidence type="ECO:0000313" key="4">
    <source>
        <dbReference type="Proteomes" id="UP000553632"/>
    </source>
</evidence>
<evidence type="ECO:0000256" key="1">
    <source>
        <dbReference type="SAM" id="MobiDB-lite"/>
    </source>
</evidence>
<protein>
    <submittedName>
        <fullName evidence="2">Uncharacterized protein</fullName>
    </submittedName>
</protein>
<evidence type="ECO:0000313" key="2">
    <source>
        <dbReference type="EMBL" id="KAF4719886.1"/>
    </source>
</evidence>
<name>A0A7J6RIG7_PEROL</name>
<feature type="region of interest" description="Disordered" evidence="1">
    <location>
        <begin position="1"/>
        <end position="26"/>
    </location>
</feature>
<feature type="compositionally biased region" description="Low complexity" evidence="1">
    <location>
        <begin position="204"/>
        <end position="214"/>
    </location>
</feature>
<organism evidence="2 4">
    <name type="scientific">Perkinsus olseni</name>
    <name type="common">Perkinsus atlanticus</name>
    <dbReference type="NCBI Taxonomy" id="32597"/>
    <lineage>
        <taxon>Eukaryota</taxon>
        <taxon>Sar</taxon>
        <taxon>Alveolata</taxon>
        <taxon>Perkinsozoa</taxon>
        <taxon>Perkinsea</taxon>
        <taxon>Perkinsida</taxon>
        <taxon>Perkinsidae</taxon>
        <taxon>Perkinsus</taxon>
    </lineage>
</organism>
<dbReference type="Proteomes" id="UP000553632">
    <property type="component" value="Unassembled WGS sequence"/>
</dbReference>
<proteinExistence type="predicted"/>
<evidence type="ECO:0000313" key="3">
    <source>
        <dbReference type="EMBL" id="KAF4737061.1"/>
    </source>
</evidence>